<evidence type="ECO:0000256" key="1">
    <source>
        <dbReference type="ARBA" id="ARBA00022729"/>
    </source>
</evidence>
<dbReference type="Proteomes" id="UP000095300">
    <property type="component" value="Unassembled WGS sequence"/>
</dbReference>
<accession>A0A1I8PBS9</accession>
<dbReference type="KEGG" id="scac:106085122"/>
<feature type="signal peptide" evidence="3">
    <location>
        <begin position="1"/>
        <end position="16"/>
    </location>
</feature>
<keyword evidence="1 3" id="KW-0732">Signal</keyword>
<dbReference type="AlphaFoldDB" id="A0A1I8PBS9"/>
<protein>
    <recommendedName>
        <fullName evidence="4">VM domain-containing protein</fullName>
    </recommendedName>
</protein>
<name>A0A1I8PBS9_STOCA</name>
<sequence>MKVLIAVIACLAVVMAAEENMARDERSSNPAPGPSAYNGQGAPNFGAREERSPSAGPGASAFNAPNAPTFGVREERSPIVGPAAAQFASPLYHIRPERSYGSAAAAAGPSYGAPAAAVPAYNAAANPVYSAPAPLTIPAPPCPKNYLFSCQPSLTPAPCSHVAYGGNTGSYSHNYPVYAQPQYINNFRPYQ</sequence>
<evidence type="ECO:0000259" key="4">
    <source>
        <dbReference type="PROSITE" id="PS51137"/>
    </source>
</evidence>
<feature type="chain" id="PRO_5009326344" description="VM domain-containing protein" evidence="3">
    <location>
        <begin position="17"/>
        <end position="191"/>
    </location>
</feature>
<organism evidence="5 6">
    <name type="scientific">Stomoxys calcitrans</name>
    <name type="common">Stable fly</name>
    <name type="synonym">Conops calcitrans</name>
    <dbReference type="NCBI Taxonomy" id="35570"/>
    <lineage>
        <taxon>Eukaryota</taxon>
        <taxon>Metazoa</taxon>
        <taxon>Ecdysozoa</taxon>
        <taxon>Arthropoda</taxon>
        <taxon>Hexapoda</taxon>
        <taxon>Insecta</taxon>
        <taxon>Pterygota</taxon>
        <taxon>Neoptera</taxon>
        <taxon>Endopterygota</taxon>
        <taxon>Diptera</taxon>
        <taxon>Brachycera</taxon>
        <taxon>Muscomorpha</taxon>
        <taxon>Muscoidea</taxon>
        <taxon>Muscidae</taxon>
        <taxon>Stomoxys</taxon>
    </lineage>
</organism>
<evidence type="ECO:0000313" key="5">
    <source>
        <dbReference type="EnsemblMetazoa" id="SCAU006669-PA"/>
    </source>
</evidence>
<reference evidence="5" key="1">
    <citation type="submission" date="2020-05" db="UniProtKB">
        <authorList>
            <consortium name="EnsemblMetazoa"/>
        </authorList>
    </citation>
    <scope>IDENTIFICATION</scope>
    <source>
        <strain evidence="5">USDA</strain>
    </source>
</reference>
<dbReference type="VEuPathDB" id="VectorBase:SCAU006669"/>
<feature type="domain" description="VM" evidence="4">
    <location>
        <begin position="136"/>
        <end position="172"/>
    </location>
</feature>
<gene>
    <name evidence="5" type="primary">106085122</name>
</gene>
<dbReference type="OrthoDB" id="8062718at2759"/>
<dbReference type="Pfam" id="PF10542">
    <property type="entry name" value="Vitelline_membr"/>
    <property type="match status" value="1"/>
</dbReference>
<evidence type="ECO:0000256" key="3">
    <source>
        <dbReference type="SAM" id="SignalP"/>
    </source>
</evidence>
<dbReference type="PROSITE" id="PS51137">
    <property type="entry name" value="VM"/>
    <property type="match status" value="1"/>
</dbReference>
<evidence type="ECO:0000313" key="6">
    <source>
        <dbReference type="Proteomes" id="UP000095300"/>
    </source>
</evidence>
<dbReference type="EnsemblMetazoa" id="SCAU006669-RA">
    <property type="protein sequence ID" value="SCAU006669-PA"/>
    <property type="gene ID" value="SCAU006669"/>
</dbReference>
<proteinExistence type="predicted"/>
<keyword evidence="6" id="KW-1185">Reference proteome</keyword>
<dbReference type="InterPro" id="IPR013135">
    <property type="entry name" value="Vitelline_membr_Cys-rich-dom"/>
</dbReference>
<feature type="region of interest" description="Disordered" evidence="2">
    <location>
        <begin position="23"/>
        <end position="67"/>
    </location>
</feature>
<evidence type="ECO:0000256" key="2">
    <source>
        <dbReference type="SAM" id="MobiDB-lite"/>
    </source>
</evidence>